<comment type="subcellular location">
    <subcellularLocation>
        <location evidence="1">Golgi apparatus membrane</location>
        <topology evidence="1">Single-pass type II membrane protein</topology>
    </subcellularLocation>
</comment>
<keyword evidence="4" id="KW-0808">Transferase</keyword>
<evidence type="ECO:0000256" key="3">
    <source>
        <dbReference type="ARBA" id="ARBA00009105"/>
    </source>
</evidence>
<protein>
    <recommendedName>
        <fullName evidence="13">Alpha-1,2-mannosyltransferase</fullName>
    </recommendedName>
</protein>
<gene>
    <name evidence="11" type="ORF">CANINC_001152</name>
</gene>
<comment type="pathway">
    <text evidence="2">Protein modification; protein glycosylation.</text>
</comment>
<accession>A0A4T0X5L3</accession>
<keyword evidence="6" id="KW-0735">Signal-anchor</keyword>
<dbReference type="OrthoDB" id="430354at2759"/>
<reference evidence="11 12" key="1">
    <citation type="journal article" date="2019" name="Front. Genet.">
        <title>Whole-Genome Sequencing of the Opportunistic Yeast Pathogen Candida inconspicua Uncovers Its Hybrid Origin.</title>
        <authorList>
            <person name="Mixao V."/>
            <person name="Hansen A.P."/>
            <person name="Saus E."/>
            <person name="Boekhout T."/>
            <person name="Lass-Florl C."/>
            <person name="Gabaldon T."/>
        </authorList>
    </citation>
    <scope>NUCLEOTIDE SEQUENCE [LARGE SCALE GENOMIC DNA]</scope>
    <source>
        <strain evidence="11 12">CBS 180</strain>
    </source>
</reference>
<organism evidence="11 12">
    <name type="scientific">Pichia inconspicua</name>
    <dbReference type="NCBI Taxonomy" id="52247"/>
    <lineage>
        <taxon>Eukaryota</taxon>
        <taxon>Fungi</taxon>
        <taxon>Dikarya</taxon>
        <taxon>Ascomycota</taxon>
        <taxon>Saccharomycotina</taxon>
        <taxon>Pichiomycetes</taxon>
        <taxon>Pichiales</taxon>
        <taxon>Pichiaceae</taxon>
        <taxon>Pichia</taxon>
    </lineage>
</organism>
<keyword evidence="8" id="KW-0333">Golgi apparatus</keyword>
<comment type="similarity">
    <text evidence="3">Belongs to the MNN1/MNT family.</text>
</comment>
<dbReference type="EMBL" id="SELW01000166">
    <property type="protein sequence ID" value="TID30272.1"/>
    <property type="molecule type" value="Genomic_DNA"/>
</dbReference>
<evidence type="ECO:0000256" key="9">
    <source>
        <dbReference type="ARBA" id="ARBA00023136"/>
    </source>
</evidence>
<dbReference type="GO" id="GO:0000139">
    <property type="term" value="C:Golgi membrane"/>
    <property type="evidence" value="ECO:0007669"/>
    <property type="project" value="UniProtKB-SubCell"/>
</dbReference>
<name>A0A4T0X5L3_9ASCO</name>
<dbReference type="STRING" id="52247.A0A4T0X5L3"/>
<dbReference type="AlphaFoldDB" id="A0A4T0X5L3"/>
<dbReference type="Pfam" id="PF11051">
    <property type="entry name" value="Mannosyl_trans3"/>
    <property type="match status" value="1"/>
</dbReference>
<evidence type="ECO:0000256" key="1">
    <source>
        <dbReference type="ARBA" id="ARBA00004323"/>
    </source>
</evidence>
<dbReference type="InterPro" id="IPR022751">
    <property type="entry name" value="Alpha_mannosyltransferase"/>
</dbReference>
<sequence>MDKLHPGVLFHQCRRSFNGVYTRRLYVPLLLIISILLFWWLSHGDYTTTEVVLTRQQLVHDNSLTFYEKMKALDDAKDSIDLHGNSENIIDNDNINQATTNKLLKTSNHLNDNPQIDSNHPIKLLFEKLFRIVDSVEPAIGYMSRNEMELTIKPKRNKSLKNLIPRIMGKNIARDIASHESADNDKYLSKSYLESCLQVPDKLFKSLKASHEKFVESIPNSYLKGTYEGNGIVIIAGDKFSWLSLLSVENLRATGSKLPVEVMIPQLEEYEPQLCEIILPKLNARCVKLYEFLPKFSQKNNSEFKRLSGYQYKSLSLLASRFENVLFLDSDNIPIKNPDMLFYSEPFKSEGMILWPDFWRRVTHPKYYDITGKQIGNTRIRYWSDTITPPELYNKVENNDIALHDLQGTIPDLSSESGQLLVNKHTHFSALLLSFYYNVYGPRHYYPLFSQGGSGEGDKETFIAAASFYSLPYYQVKKSVGVVGHWDGEIYHGVGMIQYDPIIDMKNGIRYKEDLNRLIKEHEEHGDIFQYKFTDFLHYFDENAEPIFFHCNFPKIDPIGLITDGKLINQNDGKQWRLYADQPNLGFDFEVRQWQLIHHYFCSTDFKLNLLYLRDVKLPHNEICSAIEARVAFLQSNPL</sequence>
<keyword evidence="9 10" id="KW-0472">Membrane</keyword>
<evidence type="ECO:0000256" key="7">
    <source>
        <dbReference type="ARBA" id="ARBA00022989"/>
    </source>
</evidence>
<dbReference type="SUPFAM" id="SSF53448">
    <property type="entry name" value="Nucleotide-diphospho-sugar transferases"/>
    <property type="match status" value="1"/>
</dbReference>
<evidence type="ECO:0000313" key="11">
    <source>
        <dbReference type="EMBL" id="TID30272.1"/>
    </source>
</evidence>
<keyword evidence="7 10" id="KW-1133">Transmembrane helix</keyword>
<evidence type="ECO:0000256" key="10">
    <source>
        <dbReference type="SAM" id="Phobius"/>
    </source>
</evidence>
<comment type="caution">
    <text evidence="11">The sequence shown here is derived from an EMBL/GenBank/DDBJ whole genome shotgun (WGS) entry which is preliminary data.</text>
</comment>
<dbReference type="PANTHER" id="PTHR31646:SF1">
    <property type="entry name" value="ALPHA-1,2-MANNOSYLTRANSFERASE MNN2"/>
    <property type="match status" value="1"/>
</dbReference>
<evidence type="ECO:0000256" key="6">
    <source>
        <dbReference type="ARBA" id="ARBA00022968"/>
    </source>
</evidence>
<dbReference type="PANTHER" id="PTHR31646">
    <property type="entry name" value="ALPHA-1,2-MANNOSYLTRANSFERASE MNN2"/>
    <property type="match status" value="1"/>
</dbReference>
<evidence type="ECO:0000313" key="12">
    <source>
        <dbReference type="Proteomes" id="UP000307173"/>
    </source>
</evidence>
<keyword evidence="12" id="KW-1185">Reference proteome</keyword>
<dbReference type="InterPro" id="IPR029044">
    <property type="entry name" value="Nucleotide-diphossugar_trans"/>
</dbReference>
<evidence type="ECO:0000256" key="2">
    <source>
        <dbReference type="ARBA" id="ARBA00004922"/>
    </source>
</evidence>
<keyword evidence="5 10" id="KW-0812">Transmembrane</keyword>
<evidence type="ECO:0008006" key="13">
    <source>
        <dbReference type="Google" id="ProtNLM"/>
    </source>
</evidence>
<evidence type="ECO:0000256" key="4">
    <source>
        <dbReference type="ARBA" id="ARBA00022679"/>
    </source>
</evidence>
<evidence type="ECO:0000256" key="8">
    <source>
        <dbReference type="ARBA" id="ARBA00023034"/>
    </source>
</evidence>
<proteinExistence type="inferred from homology"/>
<evidence type="ECO:0000256" key="5">
    <source>
        <dbReference type="ARBA" id="ARBA00022692"/>
    </source>
</evidence>
<dbReference type="GO" id="GO:0000026">
    <property type="term" value="F:alpha-1,2-mannosyltransferase activity"/>
    <property type="evidence" value="ECO:0007669"/>
    <property type="project" value="TreeGrafter"/>
</dbReference>
<feature type="transmembrane region" description="Helical" evidence="10">
    <location>
        <begin position="25"/>
        <end position="42"/>
    </location>
</feature>
<dbReference type="GO" id="GO:0046354">
    <property type="term" value="P:mannan biosynthetic process"/>
    <property type="evidence" value="ECO:0007669"/>
    <property type="project" value="TreeGrafter"/>
</dbReference>
<dbReference type="Proteomes" id="UP000307173">
    <property type="component" value="Unassembled WGS sequence"/>
</dbReference>